<feature type="transmembrane region" description="Helical" evidence="8">
    <location>
        <begin position="337"/>
        <end position="356"/>
    </location>
</feature>
<feature type="transmembrane region" description="Helical" evidence="8">
    <location>
        <begin position="269"/>
        <end position="291"/>
    </location>
</feature>
<proteinExistence type="inferred from homology"/>
<dbReference type="Proteomes" id="UP001589738">
    <property type="component" value="Unassembled WGS sequence"/>
</dbReference>
<evidence type="ECO:0000256" key="7">
    <source>
        <dbReference type="ARBA" id="ARBA00023136"/>
    </source>
</evidence>
<feature type="transmembrane region" description="Helical" evidence="8">
    <location>
        <begin position="143"/>
        <end position="165"/>
    </location>
</feature>
<dbReference type="EMBL" id="JBHLUU010000110">
    <property type="protein sequence ID" value="MFC0476736.1"/>
    <property type="molecule type" value="Genomic_DNA"/>
</dbReference>
<keyword evidence="6 8" id="KW-1133">Transmembrane helix</keyword>
<name>A0ABV6KTS7_9BACI</name>
<dbReference type="PANTHER" id="PTHR34975:SF2">
    <property type="entry name" value="SPORE GERMINATION PROTEIN A2"/>
    <property type="match status" value="1"/>
</dbReference>
<feature type="transmembrane region" description="Helical" evidence="8">
    <location>
        <begin position="191"/>
        <end position="208"/>
    </location>
</feature>
<evidence type="ECO:0000256" key="1">
    <source>
        <dbReference type="ARBA" id="ARBA00004141"/>
    </source>
</evidence>
<feature type="transmembrane region" description="Helical" evidence="8">
    <location>
        <begin position="114"/>
        <end position="136"/>
    </location>
</feature>
<feature type="transmembrane region" description="Helical" evidence="8">
    <location>
        <begin position="12"/>
        <end position="31"/>
    </location>
</feature>
<dbReference type="NCBIfam" id="TIGR00912">
    <property type="entry name" value="2A0309"/>
    <property type="match status" value="1"/>
</dbReference>
<keyword evidence="10" id="KW-1185">Reference proteome</keyword>
<evidence type="ECO:0000256" key="3">
    <source>
        <dbReference type="ARBA" id="ARBA00022448"/>
    </source>
</evidence>
<evidence type="ECO:0000256" key="2">
    <source>
        <dbReference type="ARBA" id="ARBA00007998"/>
    </source>
</evidence>
<evidence type="ECO:0000256" key="5">
    <source>
        <dbReference type="ARBA" id="ARBA00022692"/>
    </source>
</evidence>
<dbReference type="RefSeq" id="WP_377058590.1">
    <property type="nucleotide sequence ID" value="NZ_JBHLUU010000110.1"/>
</dbReference>
<gene>
    <name evidence="9" type="ORF">ACFFHF_16155</name>
</gene>
<dbReference type="Pfam" id="PF03845">
    <property type="entry name" value="Spore_permease"/>
    <property type="match status" value="1"/>
</dbReference>
<feature type="transmembrane region" description="Helical" evidence="8">
    <location>
        <begin position="83"/>
        <end position="108"/>
    </location>
</feature>
<evidence type="ECO:0000313" key="9">
    <source>
        <dbReference type="EMBL" id="MFC0476736.1"/>
    </source>
</evidence>
<keyword evidence="7 8" id="KW-0472">Membrane</keyword>
<organism evidence="9 10">
    <name type="scientific">Robertmurraya beringensis</name>
    <dbReference type="NCBI Taxonomy" id="641660"/>
    <lineage>
        <taxon>Bacteria</taxon>
        <taxon>Bacillati</taxon>
        <taxon>Bacillota</taxon>
        <taxon>Bacilli</taxon>
        <taxon>Bacillales</taxon>
        <taxon>Bacillaceae</taxon>
        <taxon>Robertmurraya</taxon>
    </lineage>
</organism>
<dbReference type="InterPro" id="IPR004761">
    <property type="entry name" value="Spore_GerAB"/>
</dbReference>
<evidence type="ECO:0000313" key="10">
    <source>
        <dbReference type="Proteomes" id="UP001589738"/>
    </source>
</evidence>
<comment type="caution">
    <text evidence="9">The sequence shown here is derived from an EMBL/GenBank/DDBJ whole genome shotgun (WGS) entry which is preliminary data.</text>
</comment>
<reference evidence="9 10" key="1">
    <citation type="submission" date="2024-09" db="EMBL/GenBank/DDBJ databases">
        <authorList>
            <person name="Sun Q."/>
            <person name="Mori K."/>
        </authorList>
    </citation>
    <scope>NUCLEOTIDE SEQUENCE [LARGE SCALE GENOMIC DNA]</scope>
    <source>
        <strain evidence="9 10">CGMCC 1.9126</strain>
    </source>
</reference>
<comment type="similarity">
    <text evidence="2">Belongs to the amino acid-polyamine-organocation (APC) superfamily. Spore germination protein (SGP) (TC 2.A.3.9) family.</text>
</comment>
<sequence>MTTIPDRLKVSPFFSFYLVQAIQIGVGILGFQRVLTKAVGNDAWMSFILGGIGVHVVIWMMYQILNKQDGDITDVHRAFFGKWIGSAFSTLLVLYFCLLTLTILRSYIEVVQVWMFPGIRISLFSIVILIIVFYIVNGGLRTVTGIAVLGVVMPGYLLFSLFYPLKYAFFENLLPIFDHSMIDILKSTKDVSLSVLGFETLLFYYPFFKEPKKSQKWAHLGSESTIFIYLLVMIVSIAYFSEEQLIRNIWATLTMLKIVQLPFVERIEYVAISSWLFVILPNLCLAMWSASRGAKRVFKKKQRTLLVVLLLLVCAGSCVLKTREQIEMISDFTAEIGFYLIYGYIPFLFLFSIIFYRMKGRKSA</sequence>
<dbReference type="PANTHER" id="PTHR34975">
    <property type="entry name" value="SPORE GERMINATION PROTEIN A2"/>
    <property type="match status" value="1"/>
</dbReference>
<evidence type="ECO:0000256" key="4">
    <source>
        <dbReference type="ARBA" id="ARBA00022544"/>
    </source>
</evidence>
<feature type="transmembrane region" description="Helical" evidence="8">
    <location>
        <begin position="220"/>
        <end position="240"/>
    </location>
</feature>
<keyword evidence="3" id="KW-0813">Transport</keyword>
<protein>
    <submittedName>
        <fullName evidence="9">GerAB/ArcD/ProY family transporter</fullName>
    </submittedName>
</protein>
<feature type="transmembrane region" description="Helical" evidence="8">
    <location>
        <begin position="303"/>
        <end position="322"/>
    </location>
</feature>
<dbReference type="Gene3D" id="1.20.1740.10">
    <property type="entry name" value="Amino acid/polyamine transporter I"/>
    <property type="match status" value="1"/>
</dbReference>
<feature type="transmembrane region" description="Helical" evidence="8">
    <location>
        <begin position="43"/>
        <end position="62"/>
    </location>
</feature>
<keyword evidence="4" id="KW-0309">Germination</keyword>
<evidence type="ECO:0000256" key="6">
    <source>
        <dbReference type="ARBA" id="ARBA00022989"/>
    </source>
</evidence>
<comment type="subcellular location">
    <subcellularLocation>
        <location evidence="1">Membrane</location>
        <topology evidence="1">Multi-pass membrane protein</topology>
    </subcellularLocation>
</comment>
<accession>A0ABV6KTS7</accession>
<evidence type="ECO:0000256" key="8">
    <source>
        <dbReference type="SAM" id="Phobius"/>
    </source>
</evidence>
<keyword evidence="5 8" id="KW-0812">Transmembrane</keyword>